<gene>
    <name evidence="1" type="ORF">KUTeg_018452</name>
</gene>
<organism evidence="1 2">
    <name type="scientific">Tegillarca granosa</name>
    <name type="common">Malaysian cockle</name>
    <name type="synonym">Anadara granosa</name>
    <dbReference type="NCBI Taxonomy" id="220873"/>
    <lineage>
        <taxon>Eukaryota</taxon>
        <taxon>Metazoa</taxon>
        <taxon>Spiralia</taxon>
        <taxon>Lophotrochozoa</taxon>
        <taxon>Mollusca</taxon>
        <taxon>Bivalvia</taxon>
        <taxon>Autobranchia</taxon>
        <taxon>Pteriomorphia</taxon>
        <taxon>Arcoida</taxon>
        <taxon>Arcoidea</taxon>
        <taxon>Arcidae</taxon>
        <taxon>Tegillarca</taxon>
    </lineage>
</organism>
<name>A0ABQ9EHW8_TEGGR</name>
<dbReference type="PANTHER" id="PTHR46880">
    <property type="entry name" value="RAS-ASSOCIATING DOMAIN-CONTAINING PROTEIN"/>
    <property type="match status" value="1"/>
</dbReference>
<keyword evidence="2" id="KW-1185">Reference proteome</keyword>
<evidence type="ECO:0000313" key="2">
    <source>
        <dbReference type="Proteomes" id="UP001217089"/>
    </source>
</evidence>
<comment type="caution">
    <text evidence="1">The sequence shown here is derived from an EMBL/GenBank/DDBJ whole genome shotgun (WGS) entry which is preliminary data.</text>
</comment>
<dbReference type="Proteomes" id="UP001217089">
    <property type="component" value="Unassembled WGS sequence"/>
</dbReference>
<dbReference type="PANTHER" id="PTHR46880:SF5">
    <property type="entry name" value="DUF4371 DOMAIN-CONTAINING PROTEIN"/>
    <property type="match status" value="1"/>
</dbReference>
<accession>A0ABQ9EHW8</accession>
<sequence length="121" mass="13564">MAATDVSICENELVYARVVVAFVPTHIYIKNQDVEHLHALGMSRIGIVKHNLLQQDGASVNLGKNHSVTTLLKNEISHLIAVHCVYHRLALGATDAMKDRECKLFSDLKSVLIHLQKHYKI</sequence>
<protein>
    <submittedName>
        <fullName evidence="1">Uncharacterized protein</fullName>
    </submittedName>
</protein>
<proteinExistence type="predicted"/>
<dbReference type="EMBL" id="JARBDR010000903">
    <property type="protein sequence ID" value="KAJ8304869.1"/>
    <property type="molecule type" value="Genomic_DNA"/>
</dbReference>
<evidence type="ECO:0000313" key="1">
    <source>
        <dbReference type="EMBL" id="KAJ8304869.1"/>
    </source>
</evidence>
<reference evidence="1 2" key="1">
    <citation type="submission" date="2022-12" db="EMBL/GenBank/DDBJ databases">
        <title>Chromosome-level genome of Tegillarca granosa.</title>
        <authorList>
            <person name="Kim J."/>
        </authorList>
    </citation>
    <scope>NUCLEOTIDE SEQUENCE [LARGE SCALE GENOMIC DNA]</scope>
    <source>
        <strain evidence="1">Teg-2019</strain>
        <tissue evidence="1">Adductor muscle</tissue>
    </source>
</reference>